<gene>
    <name evidence="10" type="ORF">DFR60_11352</name>
</gene>
<evidence type="ECO:0000256" key="6">
    <source>
        <dbReference type="PROSITE-ProRule" id="PRU00169"/>
    </source>
</evidence>
<dbReference type="SMART" id="SM00448">
    <property type="entry name" value="REC"/>
    <property type="match status" value="1"/>
</dbReference>
<feature type="modified residue" description="4-aspartylphosphate" evidence="6">
    <location>
        <position position="52"/>
    </location>
</feature>
<dbReference type="AlphaFoldDB" id="A0A2V3YCA9"/>
<keyword evidence="4" id="KW-0804">Transcription</keyword>
<feature type="domain" description="OmpR/PhoB-type" evidence="9">
    <location>
        <begin position="130"/>
        <end position="228"/>
    </location>
</feature>
<evidence type="ECO:0000256" key="3">
    <source>
        <dbReference type="ARBA" id="ARBA00023125"/>
    </source>
</evidence>
<keyword evidence="3 7" id="KW-0238">DNA-binding</keyword>
<dbReference type="GO" id="GO:0006355">
    <property type="term" value="P:regulation of DNA-templated transcription"/>
    <property type="evidence" value="ECO:0007669"/>
    <property type="project" value="InterPro"/>
</dbReference>
<dbReference type="Pfam" id="PF00486">
    <property type="entry name" value="Trans_reg_C"/>
    <property type="match status" value="1"/>
</dbReference>
<feature type="DNA-binding region" description="OmpR/PhoB-type" evidence="7">
    <location>
        <begin position="130"/>
        <end position="228"/>
    </location>
</feature>
<dbReference type="InterPro" id="IPR011006">
    <property type="entry name" value="CheY-like_superfamily"/>
</dbReference>
<dbReference type="PANTHER" id="PTHR48111:SF73">
    <property type="entry name" value="ALKALINE PHOSPHATASE SYNTHESIS TRANSCRIPTIONAL REGULATORY PROTEIN PHOP"/>
    <property type="match status" value="1"/>
</dbReference>
<organism evidence="10 11">
    <name type="scientific">Hungatella effluvii</name>
    <dbReference type="NCBI Taxonomy" id="1096246"/>
    <lineage>
        <taxon>Bacteria</taxon>
        <taxon>Bacillati</taxon>
        <taxon>Bacillota</taxon>
        <taxon>Clostridia</taxon>
        <taxon>Lachnospirales</taxon>
        <taxon>Lachnospiraceae</taxon>
        <taxon>Hungatella</taxon>
    </lineage>
</organism>
<dbReference type="Gene3D" id="3.40.50.2300">
    <property type="match status" value="1"/>
</dbReference>
<proteinExistence type="predicted"/>
<dbReference type="GO" id="GO:0032993">
    <property type="term" value="C:protein-DNA complex"/>
    <property type="evidence" value="ECO:0007669"/>
    <property type="project" value="TreeGrafter"/>
</dbReference>
<dbReference type="PANTHER" id="PTHR48111">
    <property type="entry name" value="REGULATOR OF RPOS"/>
    <property type="match status" value="1"/>
</dbReference>
<dbReference type="PROSITE" id="PS50110">
    <property type="entry name" value="RESPONSE_REGULATORY"/>
    <property type="match status" value="1"/>
</dbReference>
<evidence type="ECO:0000313" key="11">
    <source>
        <dbReference type="Proteomes" id="UP000248057"/>
    </source>
</evidence>
<keyword evidence="2" id="KW-0805">Transcription regulation</keyword>
<name>A0A2V3YCA9_9FIRM</name>
<dbReference type="Proteomes" id="UP000248057">
    <property type="component" value="Unassembled WGS sequence"/>
</dbReference>
<evidence type="ECO:0000256" key="7">
    <source>
        <dbReference type="PROSITE-ProRule" id="PRU01091"/>
    </source>
</evidence>
<dbReference type="CDD" id="cd00383">
    <property type="entry name" value="trans_reg_C"/>
    <property type="match status" value="1"/>
</dbReference>
<dbReference type="SUPFAM" id="SSF52172">
    <property type="entry name" value="CheY-like"/>
    <property type="match status" value="1"/>
</dbReference>
<evidence type="ECO:0000256" key="4">
    <source>
        <dbReference type="ARBA" id="ARBA00023163"/>
    </source>
</evidence>
<evidence type="ECO:0000256" key="5">
    <source>
        <dbReference type="ARBA" id="ARBA00024867"/>
    </source>
</evidence>
<dbReference type="SUPFAM" id="SSF46894">
    <property type="entry name" value="C-terminal effector domain of the bipartite response regulators"/>
    <property type="match status" value="1"/>
</dbReference>
<protein>
    <recommendedName>
        <fullName evidence="1">Stage 0 sporulation protein A homolog</fullName>
    </recommendedName>
</protein>
<comment type="caution">
    <text evidence="10">The sequence shown here is derived from an EMBL/GenBank/DDBJ whole genome shotgun (WGS) entry which is preliminary data.</text>
</comment>
<sequence>MAQEILLIEDDDTIRTALKYALEDAGYQTLEAESMEAVRRVSWKEVDLILLDLGLPDGHGLQFCDEVCRAGGPAVIIVTAQDDEQDIICGLNTGADDYVTKPFKLGVLLSRIGAVLRRRKREETESMAVGNTIVCGPVTLYKSGTTATADGKQLQLTVGEYRLLEYLMENKNRTVTRAMILGALWDQQGNYVEDNALTVLMRRLREKLGPNGQQIIRTVRGIGYKAEDGYEK</sequence>
<dbReference type="GO" id="GO:0005829">
    <property type="term" value="C:cytosol"/>
    <property type="evidence" value="ECO:0007669"/>
    <property type="project" value="TreeGrafter"/>
</dbReference>
<reference evidence="10 11" key="1">
    <citation type="submission" date="2018-05" db="EMBL/GenBank/DDBJ databases">
        <title>Genomic Encyclopedia of Type Strains, Phase IV (KMG-IV): sequencing the most valuable type-strain genomes for metagenomic binning, comparative biology and taxonomic classification.</title>
        <authorList>
            <person name="Goeker M."/>
        </authorList>
    </citation>
    <scope>NUCLEOTIDE SEQUENCE [LARGE SCALE GENOMIC DNA]</scope>
    <source>
        <strain evidence="10 11">DSM 24995</strain>
    </source>
</reference>
<dbReference type="PROSITE" id="PS51755">
    <property type="entry name" value="OMPR_PHOB"/>
    <property type="match status" value="1"/>
</dbReference>
<dbReference type="InterPro" id="IPR016032">
    <property type="entry name" value="Sig_transdc_resp-reg_C-effctor"/>
</dbReference>
<evidence type="ECO:0000256" key="2">
    <source>
        <dbReference type="ARBA" id="ARBA00023015"/>
    </source>
</evidence>
<dbReference type="SMART" id="SM00862">
    <property type="entry name" value="Trans_reg_C"/>
    <property type="match status" value="1"/>
</dbReference>
<evidence type="ECO:0000259" key="9">
    <source>
        <dbReference type="PROSITE" id="PS51755"/>
    </source>
</evidence>
<dbReference type="GeneID" id="86063551"/>
<keyword evidence="11" id="KW-1185">Reference proteome</keyword>
<dbReference type="InterPro" id="IPR036388">
    <property type="entry name" value="WH-like_DNA-bd_sf"/>
</dbReference>
<evidence type="ECO:0000313" key="10">
    <source>
        <dbReference type="EMBL" id="PXX49667.1"/>
    </source>
</evidence>
<comment type="function">
    <text evidence="5">May play the central regulatory role in sporulation. It may be an element of the effector pathway responsible for the activation of sporulation genes in response to nutritional stress. Spo0A may act in concert with spo0H (a sigma factor) to control the expression of some genes that are critical to the sporulation process.</text>
</comment>
<feature type="domain" description="Response regulatory" evidence="8">
    <location>
        <begin position="4"/>
        <end position="116"/>
    </location>
</feature>
<dbReference type="Gene3D" id="1.10.10.10">
    <property type="entry name" value="Winged helix-like DNA-binding domain superfamily/Winged helix DNA-binding domain"/>
    <property type="match status" value="1"/>
</dbReference>
<dbReference type="RefSeq" id="WP_110324869.1">
    <property type="nucleotide sequence ID" value="NZ_QJKD01000013.1"/>
</dbReference>
<dbReference type="InterPro" id="IPR001867">
    <property type="entry name" value="OmpR/PhoB-type_DNA-bd"/>
</dbReference>
<dbReference type="GO" id="GO:0000156">
    <property type="term" value="F:phosphorelay response regulator activity"/>
    <property type="evidence" value="ECO:0007669"/>
    <property type="project" value="TreeGrafter"/>
</dbReference>
<evidence type="ECO:0000259" key="8">
    <source>
        <dbReference type="PROSITE" id="PS50110"/>
    </source>
</evidence>
<dbReference type="Pfam" id="PF00072">
    <property type="entry name" value="Response_reg"/>
    <property type="match status" value="1"/>
</dbReference>
<dbReference type="InterPro" id="IPR039420">
    <property type="entry name" value="WalR-like"/>
</dbReference>
<dbReference type="EMBL" id="QJKD01000013">
    <property type="protein sequence ID" value="PXX49667.1"/>
    <property type="molecule type" value="Genomic_DNA"/>
</dbReference>
<dbReference type="Gene3D" id="6.10.250.690">
    <property type="match status" value="1"/>
</dbReference>
<accession>A0A2V3YCA9</accession>
<dbReference type="GO" id="GO:0000976">
    <property type="term" value="F:transcription cis-regulatory region binding"/>
    <property type="evidence" value="ECO:0007669"/>
    <property type="project" value="TreeGrafter"/>
</dbReference>
<dbReference type="InterPro" id="IPR001789">
    <property type="entry name" value="Sig_transdc_resp-reg_receiver"/>
</dbReference>
<keyword evidence="6" id="KW-0597">Phosphoprotein</keyword>
<evidence type="ECO:0000256" key="1">
    <source>
        <dbReference type="ARBA" id="ARBA00018672"/>
    </source>
</evidence>